<dbReference type="STRING" id="1109412.BN1221_02401c"/>
<evidence type="ECO:0000313" key="1">
    <source>
        <dbReference type="EMBL" id="CPR17012.1"/>
    </source>
</evidence>
<dbReference type="AlphaFoldDB" id="A0A0G4JVG6"/>
<keyword evidence="2" id="KW-1185">Reference proteome</keyword>
<proteinExistence type="predicted"/>
<sequence>MAAVYRYHSKPQCYLTARTTRPAGMCGVDCPEAKEIKY</sequence>
<accession>A0A0G4JVG6</accession>
<name>A0A0G4JVG6_9GAMM</name>
<dbReference type="EMBL" id="CGIG01000001">
    <property type="protein sequence ID" value="CPR17012.1"/>
    <property type="molecule type" value="Genomic_DNA"/>
</dbReference>
<reference evidence="2" key="1">
    <citation type="submission" date="2015-01" db="EMBL/GenBank/DDBJ databases">
        <authorList>
            <person name="Paterson Steve"/>
        </authorList>
    </citation>
    <scope>NUCLEOTIDE SEQUENCE [LARGE SCALE GENOMIC DNA]</scope>
    <source>
        <strain evidence="2">OBR1</strain>
    </source>
</reference>
<protein>
    <submittedName>
        <fullName evidence="1">Uncharacterized protein</fullName>
    </submittedName>
</protein>
<gene>
    <name evidence="1" type="ORF">BN1221_02401c</name>
</gene>
<dbReference type="Proteomes" id="UP000044377">
    <property type="component" value="Unassembled WGS sequence"/>
</dbReference>
<organism evidence="1 2">
    <name type="scientific">Brenneria goodwinii</name>
    <dbReference type="NCBI Taxonomy" id="1109412"/>
    <lineage>
        <taxon>Bacteria</taxon>
        <taxon>Pseudomonadati</taxon>
        <taxon>Pseudomonadota</taxon>
        <taxon>Gammaproteobacteria</taxon>
        <taxon>Enterobacterales</taxon>
        <taxon>Pectobacteriaceae</taxon>
        <taxon>Brenneria</taxon>
    </lineage>
</organism>
<evidence type="ECO:0000313" key="2">
    <source>
        <dbReference type="Proteomes" id="UP000044377"/>
    </source>
</evidence>